<evidence type="ECO:0000313" key="1">
    <source>
        <dbReference type="EMBL" id="MBK4738860.1"/>
    </source>
</evidence>
<reference evidence="1" key="1">
    <citation type="submission" date="2021-01" db="EMBL/GenBank/DDBJ databases">
        <title>Genome sequence of strain Noviherbaspirillum sp. DKR-6.</title>
        <authorList>
            <person name="Chaudhary D.K."/>
        </authorList>
    </citation>
    <scope>NUCLEOTIDE SEQUENCE</scope>
    <source>
        <strain evidence="1">DKR-6</strain>
    </source>
</reference>
<organism evidence="1 2">
    <name type="scientific">Noviherbaspirillum pedocola</name>
    <dbReference type="NCBI Taxonomy" id="2801341"/>
    <lineage>
        <taxon>Bacteria</taxon>
        <taxon>Pseudomonadati</taxon>
        <taxon>Pseudomonadota</taxon>
        <taxon>Betaproteobacteria</taxon>
        <taxon>Burkholderiales</taxon>
        <taxon>Oxalobacteraceae</taxon>
        <taxon>Noviherbaspirillum</taxon>
    </lineage>
</organism>
<dbReference type="InterPro" id="IPR029063">
    <property type="entry name" value="SAM-dependent_MTases_sf"/>
</dbReference>
<name>A0A934T0P6_9BURK</name>
<evidence type="ECO:0000313" key="2">
    <source>
        <dbReference type="Proteomes" id="UP000622890"/>
    </source>
</evidence>
<dbReference type="GO" id="GO:0008168">
    <property type="term" value="F:methyltransferase activity"/>
    <property type="evidence" value="ECO:0007669"/>
    <property type="project" value="UniProtKB-KW"/>
</dbReference>
<proteinExistence type="predicted"/>
<keyword evidence="2" id="KW-1185">Reference proteome</keyword>
<comment type="caution">
    <text evidence="1">The sequence shown here is derived from an EMBL/GenBank/DDBJ whole genome shotgun (WGS) entry which is preliminary data.</text>
</comment>
<accession>A0A934T0P6</accession>
<dbReference type="EMBL" id="JAEPBG010000029">
    <property type="protein sequence ID" value="MBK4738860.1"/>
    <property type="molecule type" value="Genomic_DNA"/>
</dbReference>
<dbReference type="SUPFAM" id="SSF53335">
    <property type="entry name" value="S-adenosyl-L-methionine-dependent methyltransferases"/>
    <property type="match status" value="1"/>
</dbReference>
<protein>
    <submittedName>
        <fullName evidence="1">Class I SAM-dependent methyltransferase</fullName>
    </submittedName>
</protein>
<keyword evidence="1" id="KW-0489">Methyltransferase</keyword>
<dbReference type="AlphaFoldDB" id="A0A934T0P6"/>
<dbReference type="Gene3D" id="3.40.50.150">
    <property type="entry name" value="Vaccinia Virus protein VP39"/>
    <property type="match status" value="1"/>
</dbReference>
<gene>
    <name evidence="1" type="ORF">JJB74_29970</name>
</gene>
<keyword evidence="1" id="KW-0808">Transferase</keyword>
<dbReference type="GO" id="GO:0032259">
    <property type="term" value="P:methylation"/>
    <property type="evidence" value="ECO:0007669"/>
    <property type="project" value="UniProtKB-KW"/>
</dbReference>
<dbReference type="RefSeq" id="WP_200598232.1">
    <property type="nucleotide sequence ID" value="NZ_JAEPBG010000029.1"/>
</dbReference>
<dbReference type="Pfam" id="PF13489">
    <property type="entry name" value="Methyltransf_23"/>
    <property type="match status" value="1"/>
</dbReference>
<dbReference type="Proteomes" id="UP000622890">
    <property type="component" value="Unassembled WGS sequence"/>
</dbReference>
<sequence length="250" mass="28110">MTPSPCPICASPSTALDVVDFNYNLTYQQRTGKRLELAGVPVYYYMCATCDFTFSPQFQSWSDADFLEKVYNAHYLELDPDYVEARPSANAALLMSVLAPCKAQIRHLDYGGGNGRLAALLRDDGWDSLSHDPFPASDTRLDALGKFNLITAFEVFEHVPDPNALMATLAHLLDARGVVLFSTATSDGYLRRDERIDWWYCSPRVGHISLYAKKSLALLGERHGFMLASFNDDWHCYARQAPDWFHHLAG</sequence>